<gene>
    <name evidence="5" type="ORF">FFLO_01575</name>
</gene>
<evidence type="ECO:0000256" key="3">
    <source>
        <dbReference type="SAM" id="MobiDB-lite"/>
    </source>
</evidence>
<dbReference type="Proteomes" id="UP000812966">
    <property type="component" value="Unassembled WGS sequence"/>
</dbReference>
<dbReference type="GO" id="GO:0006887">
    <property type="term" value="P:exocytosis"/>
    <property type="evidence" value="ECO:0007669"/>
    <property type="project" value="TreeGrafter"/>
</dbReference>
<dbReference type="GO" id="GO:0005085">
    <property type="term" value="F:guanyl-nucleotide exchange factor activity"/>
    <property type="evidence" value="ECO:0007669"/>
    <property type="project" value="InterPro"/>
</dbReference>
<feature type="region of interest" description="Disordered" evidence="3">
    <location>
        <begin position="106"/>
        <end position="239"/>
    </location>
</feature>
<accession>A0A8K0JQ27</accession>
<feature type="compositionally biased region" description="Polar residues" evidence="3">
    <location>
        <begin position="198"/>
        <end position="207"/>
    </location>
</feature>
<dbReference type="OrthoDB" id="5560525at2759"/>
<dbReference type="GO" id="GO:0070319">
    <property type="term" value="C:Golgi to plasma membrane transport vesicle"/>
    <property type="evidence" value="ECO:0007669"/>
    <property type="project" value="TreeGrafter"/>
</dbReference>
<dbReference type="SUPFAM" id="SSF144284">
    <property type="entry name" value="Sec2 N-terminal region"/>
    <property type="match status" value="1"/>
</dbReference>
<dbReference type="GO" id="GO:0051286">
    <property type="term" value="C:cell tip"/>
    <property type="evidence" value="ECO:0007669"/>
    <property type="project" value="TreeGrafter"/>
</dbReference>
<dbReference type="AlphaFoldDB" id="A0A8K0JQ27"/>
<name>A0A8K0JQ27_9TREE</name>
<feature type="coiled-coil region" evidence="2">
    <location>
        <begin position="333"/>
        <end position="421"/>
    </location>
</feature>
<dbReference type="Pfam" id="PF06428">
    <property type="entry name" value="Sec2p"/>
    <property type="match status" value="1"/>
</dbReference>
<reference evidence="5" key="1">
    <citation type="submission" date="2020-04" db="EMBL/GenBank/DDBJ databases">
        <title>Analysis of mating type loci in Filobasidium floriforme.</title>
        <authorList>
            <person name="Nowrousian M."/>
        </authorList>
    </citation>
    <scope>NUCLEOTIDE SEQUENCE</scope>
    <source>
        <strain evidence="5">CBS 6242</strain>
    </source>
</reference>
<keyword evidence="1 2" id="KW-0175">Coiled coil</keyword>
<evidence type="ECO:0000259" key="4">
    <source>
        <dbReference type="Pfam" id="PF06428"/>
    </source>
</evidence>
<dbReference type="InterPro" id="IPR009449">
    <property type="entry name" value="Sec2_N"/>
</dbReference>
<keyword evidence="6" id="KW-1185">Reference proteome</keyword>
<protein>
    <recommendedName>
        <fullName evidence="4">GDP/GTP exchange factor Sec2 N-terminal domain-containing protein</fullName>
    </recommendedName>
</protein>
<dbReference type="EMBL" id="JABELV010000022">
    <property type="protein sequence ID" value="KAG7563017.1"/>
    <property type="molecule type" value="Genomic_DNA"/>
</dbReference>
<evidence type="ECO:0000313" key="6">
    <source>
        <dbReference type="Proteomes" id="UP000812966"/>
    </source>
</evidence>
<feature type="compositionally biased region" description="Low complexity" evidence="3">
    <location>
        <begin position="106"/>
        <end position="125"/>
    </location>
</feature>
<comment type="caution">
    <text evidence="5">The sequence shown here is derived from an EMBL/GenBank/DDBJ whole genome shotgun (WGS) entry which is preliminary data.</text>
</comment>
<dbReference type="InterPro" id="IPR040351">
    <property type="entry name" value="RAB3IL/RAB3IP/Sec2"/>
</dbReference>
<proteinExistence type="predicted"/>
<sequence>MSNLQLAEMNSELLEEALKRGGEGFAGRMGPVVHHGQYASSSMSEAARNGNQPKTTVGFKKDVVNSTAPVRHSMDSIAVGYNPAMVSAFGYGGMRGSLAGAIASGNNSPVNSRNVSRAPSRQGSESGRERESSAPGVKVQPPSRPLSAIPAGYDPNARPSMTRRRSSDGMTGSGTPGAADVAEGGARSVSGQGPPKPSQLTRSNTLKATAMPTPRRPTNARPPMERSVTTGPGSVPGDLTFSESLGSVGSSLGGFFRKNLEKNGAAAGFMRELGLNQLKMPDLNSLPIAMPTPGSMTPRSEFLASSPPTSTHSVPKPIGSMLEGQSGPSLAEVQKLRATLAQSQTTLKALTVELDTLKKAKSDLESELESLSQALFEEANKMVAEERKKHSSSIDEIKRELSEVREELDEVRKEREAVKRTMVLLEGGSLPEERKSEEVKEDGSAISAEAPTAPAPKPRVATAEEVEQLMKRMEEDFGKL</sequence>
<dbReference type="Gene3D" id="6.10.140.910">
    <property type="match status" value="1"/>
</dbReference>
<dbReference type="PANTHER" id="PTHR14430:SF0">
    <property type="entry name" value="SEC2P DOMAIN-CONTAINING PROTEIN"/>
    <property type="match status" value="1"/>
</dbReference>
<organism evidence="5 6">
    <name type="scientific">Filobasidium floriforme</name>
    <dbReference type="NCBI Taxonomy" id="5210"/>
    <lineage>
        <taxon>Eukaryota</taxon>
        <taxon>Fungi</taxon>
        <taxon>Dikarya</taxon>
        <taxon>Basidiomycota</taxon>
        <taxon>Agaricomycotina</taxon>
        <taxon>Tremellomycetes</taxon>
        <taxon>Filobasidiales</taxon>
        <taxon>Filobasidiaceae</taxon>
        <taxon>Filobasidium</taxon>
    </lineage>
</organism>
<feature type="compositionally biased region" description="Basic and acidic residues" evidence="3">
    <location>
        <begin position="431"/>
        <end position="443"/>
    </location>
</feature>
<feature type="domain" description="GDP/GTP exchange factor Sec2 N-terminal" evidence="4">
    <location>
        <begin position="329"/>
        <end position="412"/>
    </location>
</feature>
<feature type="region of interest" description="Disordered" evidence="3">
    <location>
        <begin position="427"/>
        <end position="463"/>
    </location>
</feature>
<evidence type="ECO:0000313" key="5">
    <source>
        <dbReference type="EMBL" id="KAG7563017.1"/>
    </source>
</evidence>
<evidence type="ECO:0000256" key="1">
    <source>
        <dbReference type="ARBA" id="ARBA00023054"/>
    </source>
</evidence>
<evidence type="ECO:0000256" key="2">
    <source>
        <dbReference type="SAM" id="Coils"/>
    </source>
</evidence>
<feature type="compositionally biased region" description="Low complexity" evidence="3">
    <location>
        <begin position="208"/>
        <end position="222"/>
    </location>
</feature>
<dbReference type="PANTHER" id="PTHR14430">
    <property type="entry name" value="RABIN3-RELATED"/>
    <property type="match status" value="1"/>
</dbReference>